<dbReference type="AlphaFoldDB" id="A0A927AT84"/>
<comment type="caution">
    <text evidence="1">The sequence shown here is derived from an EMBL/GenBank/DDBJ whole genome shotgun (WGS) entry which is preliminary data.</text>
</comment>
<evidence type="ECO:0000313" key="1">
    <source>
        <dbReference type="EMBL" id="MBD2699537.1"/>
    </source>
</evidence>
<dbReference type="NCBIfam" id="NF038158">
    <property type="entry name" value="lant_leader_L1b"/>
    <property type="match status" value="1"/>
</dbReference>
<dbReference type="RefSeq" id="WP_190885396.1">
    <property type="nucleotide sequence ID" value="NZ_JACWZY010000002.1"/>
</dbReference>
<dbReference type="Proteomes" id="UP000598820">
    <property type="component" value="Unassembled WGS sequence"/>
</dbReference>
<gene>
    <name evidence="1" type="ORF">IC229_02740</name>
</gene>
<name>A0A927AT84_9BACT</name>
<proteinExistence type="predicted"/>
<dbReference type="EMBL" id="JACWZY010000002">
    <property type="protein sequence ID" value="MBD2699537.1"/>
    <property type="molecule type" value="Genomic_DNA"/>
</dbReference>
<evidence type="ECO:0000313" key="2">
    <source>
        <dbReference type="Proteomes" id="UP000598820"/>
    </source>
</evidence>
<protein>
    <submittedName>
        <fullName evidence="1">Class I lanthipeptide</fullName>
    </submittedName>
</protein>
<keyword evidence="2" id="KW-1185">Reference proteome</keyword>
<sequence>MKKNVSKISLKTDQIVVLSKSQAQHILGARATDKGNTVKSSCCP</sequence>
<organism evidence="1 2">
    <name type="scientific">Spirosoma profusum</name>
    <dbReference type="NCBI Taxonomy" id="2771354"/>
    <lineage>
        <taxon>Bacteria</taxon>
        <taxon>Pseudomonadati</taxon>
        <taxon>Bacteroidota</taxon>
        <taxon>Cytophagia</taxon>
        <taxon>Cytophagales</taxon>
        <taxon>Cytophagaceae</taxon>
        <taxon>Spirosoma</taxon>
    </lineage>
</organism>
<reference evidence="1" key="1">
    <citation type="submission" date="2020-09" db="EMBL/GenBank/DDBJ databases">
        <authorList>
            <person name="Kim M.K."/>
        </authorList>
    </citation>
    <scope>NUCLEOTIDE SEQUENCE</scope>
    <source>
        <strain evidence="1">BT702</strain>
    </source>
</reference>
<accession>A0A927AT84</accession>